<dbReference type="EMBL" id="LRGB01001877">
    <property type="protein sequence ID" value="KZS10126.1"/>
    <property type="molecule type" value="Genomic_DNA"/>
</dbReference>
<evidence type="ECO:0000313" key="2">
    <source>
        <dbReference type="Proteomes" id="UP000076858"/>
    </source>
</evidence>
<protein>
    <submittedName>
        <fullName evidence="1">Uncharacterized protein</fullName>
    </submittedName>
</protein>
<gene>
    <name evidence="1" type="ORF">APZ42_025471</name>
</gene>
<reference evidence="1 2" key="1">
    <citation type="submission" date="2016-03" db="EMBL/GenBank/DDBJ databases">
        <title>EvidentialGene: Evidence-directed Construction of Genes on Genomes.</title>
        <authorList>
            <person name="Gilbert D.G."/>
            <person name="Choi J.-H."/>
            <person name="Mockaitis K."/>
            <person name="Colbourne J."/>
            <person name="Pfrender M."/>
        </authorList>
    </citation>
    <scope>NUCLEOTIDE SEQUENCE [LARGE SCALE GENOMIC DNA]</scope>
    <source>
        <strain evidence="1 2">Xinb3</strain>
        <tissue evidence="1">Complete organism</tissue>
    </source>
</reference>
<organism evidence="1 2">
    <name type="scientific">Daphnia magna</name>
    <dbReference type="NCBI Taxonomy" id="35525"/>
    <lineage>
        <taxon>Eukaryota</taxon>
        <taxon>Metazoa</taxon>
        <taxon>Ecdysozoa</taxon>
        <taxon>Arthropoda</taxon>
        <taxon>Crustacea</taxon>
        <taxon>Branchiopoda</taxon>
        <taxon>Diplostraca</taxon>
        <taxon>Cladocera</taxon>
        <taxon>Anomopoda</taxon>
        <taxon>Daphniidae</taxon>
        <taxon>Daphnia</taxon>
    </lineage>
</organism>
<keyword evidence="2" id="KW-1185">Reference proteome</keyword>
<proteinExistence type="predicted"/>
<evidence type="ECO:0000313" key="1">
    <source>
        <dbReference type="EMBL" id="KZS10126.1"/>
    </source>
</evidence>
<accession>A0A164T1C5</accession>
<dbReference type="Proteomes" id="UP000076858">
    <property type="component" value="Unassembled WGS sequence"/>
</dbReference>
<comment type="caution">
    <text evidence="1">The sequence shown here is derived from an EMBL/GenBank/DDBJ whole genome shotgun (WGS) entry which is preliminary data.</text>
</comment>
<sequence length="63" mass="7269">MSVTNYASALRSDAKTCYLDKLRLINCECPYSIPNTMWKNGLDCCPIVPKFPPPQTYSSIWWH</sequence>
<dbReference type="AlphaFoldDB" id="A0A164T1C5"/>
<name>A0A164T1C5_9CRUS</name>